<accession>A0ABV8PQ95</accession>
<keyword evidence="3" id="KW-1185">Reference proteome</keyword>
<comment type="caution">
    <text evidence="2">The sequence shown here is derived from an EMBL/GenBank/DDBJ whole genome shotgun (WGS) entry which is preliminary data.</text>
</comment>
<feature type="chain" id="PRO_5045731034" evidence="1">
    <location>
        <begin position="22"/>
        <end position="140"/>
    </location>
</feature>
<dbReference type="RefSeq" id="WP_379766041.1">
    <property type="nucleotide sequence ID" value="NZ_JBHSCL010000009.1"/>
</dbReference>
<evidence type="ECO:0000256" key="1">
    <source>
        <dbReference type="SAM" id="SignalP"/>
    </source>
</evidence>
<sequence>MKVAKTLIFVFILGFWSFSLAQDGELTASDVIFYESLAERDAIYEQEQRFSNEKDERDYWRDQKNFEIMLLQKNPQAYHVYISKKRPSYVDHIEHCHPDCGHGDFYKREEASFLMQMSNDSIYGRLLSEAQTRTSPNKFK</sequence>
<keyword evidence="1" id="KW-0732">Signal</keyword>
<proteinExistence type="predicted"/>
<evidence type="ECO:0000313" key="2">
    <source>
        <dbReference type="EMBL" id="MFC4221395.1"/>
    </source>
</evidence>
<gene>
    <name evidence="2" type="ORF">ACFOWS_14680</name>
</gene>
<feature type="signal peptide" evidence="1">
    <location>
        <begin position="1"/>
        <end position="21"/>
    </location>
</feature>
<organism evidence="2 3">
    <name type="scientific">Flagellimonas marina</name>
    <dbReference type="NCBI Taxonomy" id="1775168"/>
    <lineage>
        <taxon>Bacteria</taxon>
        <taxon>Pseudomonadati</taxon>
        <taxon>Bacteroidota</taxon>
        <taxon>Flavobacteriia</taxon>
        <taxon>Flavobacteriales</taxon>
        <taxon>Flavobacteriaceae</taxon>
        <taxon>Flagellimonas</taxon>
    </lineage>
</organism>
<name>A0ABV8PQ95_9FLAO</name>
<protein>
    <submittedName>
        <fullName evidence="2">Uncharacterized protein</fullName>
    </submittedName>
</protein>
<dbReference type="EMBL" id="JBHSCL010000009">
    <property type="protein sequence ID" value="MFC4221395.1"/>
    <property type="molecule type" value="Genomic_DNA"/>
</dbReference>
<reference evidence="3" key="1">
    <citation type="journal article" date="2019" name="Int. J. Syst. Evol. Microbiol.">
        <title>The Global Catalogue of Microorganisms (GCM) 10K type strain sequencing project: providing services to taxonomists for standard genome sequencing and annotation.</title>
        <authorList>
            <consortium name="The Broad Institute Genomics Platform"/>
            <consortium name="The Broad Institute Genome Sequencing Center for Infectious Disease"/>
            <person name="Wu L."/>
            <person name="Ma J."/>
        </authorList>
    </citation>
    <scope>NUCLEOTIDE SEQUENCE [LARGE SCALE GENOMIC DNA]</scope>
    <source>
        <strain evidence="3">CGMCC 1.15774</strain>
    </source>
</reference>
<evidence type="ECO:0000313" key="3">
    <source>
        <dbReference type="Proteomes" id="UP001595841"/>
    </source>
</evidence>
<dbReference type="Proteomes" id="UP001595841">
    <property type="component" value="Unassembled WGS sequence"/>
</dbReference>